<dbReference type="SMART" id="SM00797">
    <property type="entry name" value="AHS2"/>
    <property type="match status" value="1"/>
</dbReference>
<protein>
    <submittedName>
        <fullName evidence="5">Allophanate hydrolase</fullName>
    </submittedName>
</protein>
<evidence type="ECO:0000256" key="1">
    <source>
        <dbReference type="ARBA" id="ARBA00022741"/>
    </source>
</evidence>
<dbReference type="Proteomes" id="UP000092612">
    <property type="component" value="Unassembled WGS sequence"/>
</dbReference>
<evidence type="ECO:0000259" key="4">
    <source>
        <dbReference type="SMART" id="SM00797"/>
    </source>
</evidence>
<dbReference type="Pfam" id="PF02626">
    <property type="entry name" value="CT_A_B"/>
    <property type="match status" value="1"/>
</dbReference>
<keyword evidence="6" id="KW-1185">Reference proteome</keyword>
<dbReference type="InterPro" id="IPR003778">
    <property type="entry name" value="CT_A_B"/>
</dbReference>
<keyword evidence="2 5" id="KW-0378">Hydrolase</keyword>
<dbReference type="EMBL" id="LSFL01000002">
    <property type="protein sequence ID" value="OBY67695.1"/>
    <property type="molecule type" value="Genomic_DNA"/>
</dbReference>
<evidence type="ECO:0000256" key="2">
    <source>
        <dbReference type="ARBA" id="ARBA00022801"/>
    </source>
</evidence>
<comment type="caution">
    <text evidence="5">The sequence shown here is derived from an EMBL/GenBank/DDBJ whole genome shotgun (WGS) entry which is preliminary data.</text>
</comment>
<dbReference type="PANTHER" id="PTHR43309:SF5">
    <property type="entry name" value="5-OXOPROLINASE SUBUNIT C"/>
    <property type="match status" value="1"/>
</dbReference>
<accession>A0A1B8U735</accession>
<evidence type="ECO:0000256" key="3">
    <source>
        <dbReference type="ARBA" id="ARBA00022840"/>
    </source>
</evidence>
<dbReference type="RefSeq" id="WP_068355976.1">
    <property type="nucleotide sequence ID" value="NZ_CP019337.1"/>
</dbReference>
<gene>
    <name evidence="5" type="ORF">LPB301_00910</name>
</gene>
<dbReference type="PANTHER" id="PTHR43309">
    <property type="entry name" value="5-OXOPROLINASE SUBUNIT C"/>
    <property type="match status" value="1"/>
</dbReference>
<proteinExistence type="predicted"/>
<sequence length="283" mass="31228">MLKVLKSGFFTTIQDKGRVGFASVGVPISGAMDSYSADLANSILNNSVQDAVIEITLGACKFEFTKTTTICISGGDFSPTNNNMPIPLNKRILIHPNDILSFGKINYGIRCYLAVNGGFLSAKKLNSRSFYPNITKDFLLRKGDFVSYKERTHSITTSKSSIKINSNHFKTKVIECYSGPEFDLLSDHQQKQIFNTTFTISKDNSRMGYKLNEIVENNLSQILTSAVLTGTVQLTPSGKLIVLMRDCQVTGGYPRVLQLTEKAMNQLAQKTTSAAFQFSLISI</sequence>
<evidence type="ECO:0000313" key="6">
    <source>
        <dbReference type="Proteomes" id="UP000092612"/>
    </source>
</evidence>
<dbReference type="GO" id="GO:0005524">
    <property type="term" value="F:ATP binding"/>
    <property type="evidence" value="ECO:0007669"/>
    <property type="project" value="UniProtKB-KW"/>
</dbReference>
<keyword evidence="3" id="KW-0067">ATP-binding</keyword>
<dbReference type="STRING" id="996801.BW723_08590"/>
<dbReference type="InterPro" id="IPR052708">
    <property type="entry name" value="PxpC"/>
</dbReference>
<evidence type="ECO:0000313" key="5">
    <source>
        <dbReference type="EMBL" id="OBY67695.1"/>
    </source>
</evidence>
<reference evidence="6" key="1">
    <citation type="submission" date="2016-02" db="EMBL/GenBank/DDBJ databases">
        <title>Paenibacillus sp. LPB0068, isolated from Crassostrea gigas.</title>
        <authorList>
            <person name="Shin S.-K."/>
            <person name="Yi H."/>
        </authorList>
    </citation>
    <scope>NUCLEOTIDE SEQUENCE [LARGE SCALE GENOMIC DNA]</scope>
    <source>
        <strain evidence="6">KCTC 23969</strain>
    </source>
</reference>
<organism evidence="5 6">
    <name type="scientific">Polaribacter reichenbachii</name>
    <dbReference type="NCBI Taxonomy" id="996801"/>
    <lineage>
        <taxon>Bacteria</taxon>
        <taxon>Pseudomonadati</taxon>
        <taxon>Bacteroidota</taxon>
        <taxon>Flavobacteriia</taxon>
        <taxon>Flavobacteriales</taxon>
        <taxon>Flavobacteriaceae</taxon>
    </lineage>
</organism>
<keyword evidence="1" id="KW-0547">Nucleotide-binding</keyword>
<dbReference type="Gene3D" id="2.40.100.10">
    <property type="entry name" value="Cyclophilin-like"/>
    <property type="match status" value="1"/>
</dbReference>
<dbReference type="KEGG" id="prn:BW723_08590"/>
<dbReference type="OrthoDB" id="9782422at2"/>
<dbReference type="InterPro" id="IPR029000">
    <property type="entry name" value="Cyclophilin-like_dom_sf"/>
</dbReference>
<dbReference type="GO" id="GO:0016787">
    <property type="term" value="F:hydrolase activity"/>
    <property type="evidence" value="ECO:0007669"/>
    <property type="project" value="UniProtKB-KW"/>
</dbReference>
<name>A0A1B8U735_9FLAO</name>
<dbReference type="AlphaFoldDB" id="A0A1B8U735"/>
<feature type="domain" description="Carboxyltransferase" evidence="4">
    <location>
        <begin position="23"/>
        <end position="283"/>
    </location>
</feature>